<dbReference type="Proteomes" id="UP000623129">
    <property type="component" value="Unassembled WGS sequence"/>
</dbReference>
<dbReference type="AlphaFoldDB" id="A0A833V7L6"/>
<sequence>MSLKKTPNSGLLDTTRSSSPLNPKPYLHQLRPFETISFPKPTYQNASKFVLPLHLKHQLEEKEKNVKAQFGNNFESGRSMLDQKISFNSRQFGNLGAIQVPPMICRGGYSHTPAMAPMVQMRSVVPVYAARPSPVTKKEGEVCSASSNLSKLQLQRE</sequence>
<organism evidence="2 3">
    <name type="scientific">Carex littledalei</name>
    <dbReference type="NCBI Taxonomy" id="544730"/>
    <lineage>
        <taxon>Eukaryota</taxon>
        <taxon>Viridiplantae</taxon>
        <taxon>Streptophyta</taxon>
        <taxon>Embryophyta</taxon>
        <taxon>Tracheophyta</taxon>
        <taxon>Spermatophyta</taxon>
        <taxon>Magnoliopsida</taxon>
        <taxon>Liliopsida</taxon>
        <taxon>Poales</taxon>
        <taxon>Cyperaceae</taxon>
        <taxon>Cyperoideae</taxon>
        <taxon>Cariceae</taxon>
        <taxon>Carex</taxon>
        <taxon>Carex subgen. Euthyceras</taxon>
    </lineage>
</organism>
<protein>
    <submittedName>
        <fullName evidence="2">Double-stranded RNA-binding protein 5-like protein</fullName>
    </submittedName>
</protein>
<comment type="caution">
    <text evidence="2">The sequence shown here is derived from an EMBL/GenBank/DDBJ whole genome shotgun (WGS) entry which is preliminary data.</text>
</comment>
<evidence type="ECO:0000313" key="3">
    <source>
        <dbReference type="Proteomes" id="UP000623129"/>
    </source>
</evidence>
<evidence type="ECO:0000256" key="1">
    <source>
        <dbReference type="SAM" id="MobiDB-lite"/>
    </source>
</evidence>
<proteinExistence type="predicted"/>
<evidence type="ECO:0000313" key="2">
    <source>
        <dbReference type="EMBL" id="KAF3327656.1"/>
    </source>
</evidence>
<gene>
    <name evidence="2" type="ORF">FCM35_KLT07774</name>
</gene>
<dbReference type="OrthoDB" id="5988181at2759"/>
<dbReference type="EMBL" id="SWLB01000017">
    <property type="protein sequence ID" value="KAF3327656.1"/>
    <property type="molecule type" value="Genomic_DNA"/>
</dbReference>
<keyword evidence="3" id="KW-1185">Reference proteome</keyword>
<name>A0A833V7L6_9POAL</name>
<feature type="region of interest" description="Disordered" evidence="1">
    <location>
        <begin position="1"/>
        <end position="26"/>
    </location>
</feature>
<reference evidence="2" key="1">
    <citation type="submission" date="2020-01" db="EMBL/GenBank/DDBJ databases">
        <title>Genome sequence of Kobresia littledalei, the first chromosome-level genome in the family Cyperaceae.</title>
        <authorList>
            <person name="Qu G."/>
        </authorList>
    </citation>
    <scope>NUCLEOTIDE SEQUENCE</scope>
    <source>
        <strain evidence="2">C.B.Clarke</strain>
        <tissue evidence="2">Leaf</tissue>
    </source>
</reference>
<feature type="compositionally biased region" description="Polar residues" evidence="1">
    <location>
        <begin position="1"/>
        <end position="21"/>
    </location>
</feature>
<accession>A0A833V7L6</accession>